<keyword evidence="3" id="KW-0479">Metal-binding</keyword>
<dbReference type="SUPFAM" id="SSF52402">
    <property type="entry name" value="Adenine nucleotide alpha hydrolases-like"/>
    <property type="match status" value="1"/>
</dbReference>
<dbReference type="Gene3D" id="3.40.50.620">
    <property type="entry name" value="HUPs"/>
    <property type="match status" value="1"/>
</dbReference>
<name>A0A081C3Z3_VECG1</name>
<evidence type="ECO:0000256" key="1">
    <source>
        <dbReference type="ARBA" id="ARBA00005061"/>
    </source>
</evidence>
<protein>
    <recommendedName>
        <fullName evidence="8">7-cyano-7-deazaguanine synthase</fullName>
        <ecNumber evidence="8">6.3.4.20</ecNumber>
    </recommendedName>
</protein>
<evidence type="ECO:0000256" key="6">
    <source>
        <dbReference type="ARBA" id="ARBA00022840"/>
    </source>
</evidence>
<evidence type="ECO:0000256" key="5">
    <source>
        <dbReference type="ARBA" id="ARBA00022833"/>
    </source>
</evidence>
<evidence type="ECO:0000256" key="4">
    <source>
        <dbReference type="ARBA" id="ARBA00022741"/>
    </source>
</evidence>
<dbReference type="Proteomes" id="UP000030661">
    <property type="component" value="Unassembled WGS sequence"/>
</dbReference>
<evidence type="ECO:0000256" key="7">
    <source>
        <dbReference type="ARBA" id="ARBA00037993"/>
    </source>
</evidence>
<gene>
    <name evidence="10" type="ORF">U27_06275</name>
</gene>
<organism evidence="10">
    <name type="scientific">Vecturithrix granuli</name>
    <dbReference type="NCBI Taxonomy" id="1499967"/>
    <lineage>
        <taxon>Bacteria</taxon>
        <taxon>Candidatus Moduliflexota</taxon>
        <taxon>Candidatus Vecturitrichia</taxon>
        <taxon>Candidatus Vecturitrichales</taxon>
        <taxon>Candidatus Vecturitrichaceae</taxon>
        <taxon>Candidatus Vecturithrix</taxon>
    </lineage>
</organism>
<keyword evidence="5" id="KW-0862">Zinc</keyword>
<dbReference type="GO" id="GO:0046872">
    <property type="term" value="F:metal ion binding"/>
    <property type="evidence" value="ECO:0007669"/>
    <property type="project" value="UniProtKB-KW"/>
</dbReference>
<keyword evidence="11" id="KW-1185">Reference proteome</keyword>
<reference evidence="10" key="1">
    <citation type="journal article" date="2015" name="PeerJ">
        <title>First genomic representation of candidate bacterial phylum KSB3 points to enhanced environmental sensing as a trigger of wastewater bulking.</title>
        <authorList>
            <person name="Sekiguchi Y."/>
            <person name="Ohashi A."/>
            <person name="Parks D.H."/>
            <person name="Yamauchi T."/>
            <person name="Tyson G.W."/>
            <person name="Hugenholtz P."/>
        </authorList>
    </citation>
    <scope>NUCLEOTIDE SEQUENCE [LARGE SCALE GENOMIC DNA]</scope>
</reference>
<accession>A0A081C3Z3</accession>
<evidence type="ECO:0000256" key="2">
    <source>
        <dbReference type="ARBA" id="ARBA00022598"/>
    </source>
</evidence>
<dbReference type="GO" id="GO:0005524">
    <property type="term" value="F:ATP binding"/>
    <property type="evidence" value="ECO:0007669"/>
    <property type="project" value="UniProtKB-KW"/>
</dbReference>
<evidence type="ECO:0000313" key="11">
    <source>
        <dbReference type="Proteomes" id="UP000030661"/>
    </source>
</evidence>
<keyword evidence="6" id="KW-0067">ATP-binding</keyword>
<evidence type="ECO:0000256" key="3">
    <source>
        <dbReference type="ARBA" id="ARBA00022723"/>
    </source>
</evidence>
<dbReference type="InterPro" id="IPR014729">
    <property type="entry name" value="Rossmann-like_a/b/a_fold"/>
</dbReference>
<dbReference type="GO" id="GO:0016874">
    <property type="term" value="F:ligase activity"/>
    <property type="evidence" value="ECO:0007669"/>
    <property type="project" value="UniProtKB-KW"/>
</dbReference>
<sequence>MNTEMIYEDILMKKRGFVSKWPENKCAVMILSGGLDSVITCAWLLEEKQFILFPLHIQRGQTNAKAELNSVKFFEKFFMDKYPEKFFPVECINVHIPPIEFKTELGWYMKEKGYPLRDPILLQYAVQYAYAIHQRYQKYPKTIFCALGPKDPFPHTKLVSLRSTTISVCQNLDDWDWLITSPNIDVFLREQAFDKPDEIRWAIQHNIPIEKTISCYQAQSYNCGQCANCKRRQEAFKIAGIKDPTHYETL</sequence>
<dbReference type="InterPro" id="IPR018317">
    <property type="entry name" value="QueC"/>
</dbReference>
<comment type="pathway">
    <text evidence="1">Purine metabolism; 7-cyano-7-deazaguanine biosynthesis.</text>
</comment>
<dbReference type="HOGENOM" id="CLU_1109711_0_0_0"/>
<proteinExistence type="inferred from homology"/>
<comment type="catalytic activity">
    <reaction evidence="9">
        <text>7-carboxy-7-carbaguanine + NH4(+) + 2 ATP = 7-cyano-7-carbaguanine + 2 AMP + 2 diphosphate + 2 H(+)</text>
        <dbReference type="Rhea" id="RHEA:27982"/>
        <dbReference type="ChEBI" id="CHEBI:15378"/>
        <dbReference type="ChEBI" id="CHEBI:28938"/>
        <dbReference type="ChEBI" id="CHEBI:30616"/>
        <dbReference type="ChEBI" id="CHEBI:33019"/>
        <dbReference type="ChEBI" id="CHEBI:45075"/>
        <dbReference type="ChEBI" id="CHEBI:61036"/>
        <dbReference type="ChEBI" id="CHEBI:456215"/>
        <dbReference type="EC" id="6.3.4.20"/>
    </reaction>
</comment>
<dbReference type="Pfam" id="PF06508">
    <property type="entry name" value="QueC"/>
    <property type="match status" value="1"/>
</dbReference>
<evidence type="ECO:0000256" key="8">
    <source>
        <dbReference type="ARBA" id="ARBA00039149"/>
    </source>
</evidence>
<evidence type="ECO:0000313" key="10">
    <source>
        <dbReference type="EMBL" id="GAK59298.1"/>
    </source>
</evidence>
<dbReference type="AlphaFoldDB" id="A0A081C3Z3"/>
<comment type="similarity">
    <text evidence="7">Belongs to the QueC family.</text>
</comment>
<dbReference type="EC" id="6.3.4.20" evidence="8"/>
<dbReference type="STRING" id="1499967.U27_06275"/>
<dbReference type="PANTHER" id="PTHR42914">
    <property type="entry name" value="7-CYANO-7-DEAZAGUANINE SYNTHASE"/>
    <property type="match status" value="1"/>
</dbReference>
<evidence type="ECO:0000256" key="9">
    <source>
        <dbReference type="ARBA" id="ARBA00047890"/>
    </source>
</evidence>
<dbReference type="PANTHER" id="PTHR42914:SF1">
    <property type="entry name" value="7-CYANO-7-DEAZAGUANINE SYNTHASE"/>
    <property type="match status" value="1"/>
</dbReference>
<keyword evidence="2" id="KW-0436">Ligase</keyword>
<dbReference type="EMBL" id="DF820469">
    <property type="protein sequence ID" value="GAK59298.1"/>
    <property type="molecule type" value="Genomic_DNA"/>
</dbReference>
<keyword evidence="4" id="KW-0547">Nucleotide-binding</keyword>